<evidence type="ECO:0008006" key="3">
    <source>
        <dbReference type="Google" id="ProtNLM"/>
    </source>
</evidence>
<proteinExistence type="predicted"/>
<evidence type="ECO:0000313" key="2">
    <source>
        <dbReference type="Proteomes" id="UP001432062"/>
    </source>
</evidence>
<protein>
    <recommendedName>
        <fullName evidence="3">UTRA domain-containing protein</fullName>
    </recommendedName>
</protein>
<gene>
    <name evidence="1" type="ORF">OG563_34685</name>
</gene>
<keyword evidence="2" id="KW-1185">Reference proteome</keyword>
<name>A0ABZ1YRA9_9NOCA</name>
<evidence type="ECO:0000313" key="1">
    <source>
        <dbReference type="EMBL" id="WUV44284.1"/>
    </source>
</evidence>
<accession>A0ABZ1YRA9</accession>
<dbReference type="Proteomes" id="UP001432062">
    <property type="component" value="Chromosome"/>
</dbReference>
<reference evidence="1" key="1">
    <citation type="submission" date="2022-10" db="EMBL/GenBank/DDBJ databases">
        <title>The complete genomes of actinobacterial strains from the NBC collection.</title>
        <authorList>
            <person name="Joergensen T.S."/>
            <person name="Alvarez Arevalo M."/>
            <person name="Sterndorff E.B."/>
            <person name="Faurdal D."/>
            <person name="Vuksanovic O."/>
            <person name="Mourched A.-S."/>
            <person name="Charusanti P."/>
            <person name="Shaw S."/>
            <person name="Blin K."/>
            <person name="Weber T."/>
        </authorList>
    </citation>
    <scope>NUCLEOTIDE SEQUENCE</scope>
    <source>
        <strain evidence="1">NBC_01482</strain>
    </source>
</reference>
<dbReference type="RefSeq" id="WP_327097693.1">
    <property type="nucleotide sequence ID" value="NZ_CP109149.1"/>
</dbReference>
<dbReference type="EMBL" id="CP109441">
    <property type="protein sequence ID" value="WUV44284.1"/>
    <property type="molecule type" value="Genomic_DNA"/>
</dbReference>
<sequence length="52" mass="5855">MLLSSPIFILASPRDRAVVIDSAICYRPDKIEGRRYHITATTPERADQPALE</sequence>
<organism evidence="1 2">
    <name type="scientific">Nocardia vinacea</name>
    <dbReference type="NCBI Taxonomy" id="96468"/>
    <lineage>
        <taxon>Bacteria</taxon>
        <taxon>Bacillati</taxon>
        <taxon>Actinomycetota</taxon>
        <taxon>Actinomycetes</taxon>
        <taxon>Mycobacteriales</taxon>
        <taxon>Nocardiaceae</taxon>
        <taxon>Nocardia</taxon>
    </lineage>
</organism>